<dbReference type="SUPFAM" id="SSF50486">
    <property type="entry name" value="FMT C-terminal domain-like"/>
    <property type="match status" value="1"/>
</dbReference>
<reference evidence="11 12" key="1">
    <citation type="submission" date="2019-08" db="EMBL/GenBank/DDBJ databases">
        <authorList>
            <person name="Guy L."/>
        </authorList>
    </citation>
    <scope>NUCLEOTIDE SEQUENCE [LARGE SCALE GENOMIC DNA]</scope>
    <source>
        <strain evidence="11 12">SGT-108</strain>
    </source>
</reference>
<dbReference type="InterPro" id="IPR011034">
    <property type="entry name" value="Formyl_transferase-like_C_sf"/>
</dbReference>
<dbReference type="PANTHER" id="PTHR11138:SF5">
    <property type="entry name" value="METHIONYL-TRNA FORMYLTRANSFERASE, MITOCHONDRIAL"/>
    <property type="match status" value="1"/>
</dbReference>
<feature type="domain" description="Formyl transferase C-terminal" evidence="10">
    <location>
        <begin position="208"/>
        <end position="305"/>
    </location>
</feature>
<dbReference type="InterPro" id="IPR036477">
    <property type="entry name" value="Formyl_transf_N_sf"/>
</dbReference>
<protein>
    <recommendedName>
        <fullName evidence="4 8">Methionyl-tRNA formyltransferase</fullName>
        <ecNumber evidence="3 8">2.1.2.9</ecNumber>
    </recommendedName>
</protein>
<dbReference type="CDD" id="cd08704">
    <property type="entry name" value="Met_tRNA_FMT_C"/>
    <property type="match status" value="1"/>
</dbReference>
<dbReference type="Proteomes" id="UP000324194">
    <property type="component" value="Chromosome 1"/>
</dbReference>
<dbReference type="InterPro" id="IPR005793">
    <property type="entry name" value="Formyl_trans_C"/>
</dbReference>
<accession>A0A5E4PDH9</accession>
<feature type="binding site" evidence="8">
    <location>
        <begin position="114"/>
        <end position="117"/>
    </location>
    <ligand>
        <name>(6S)-5,6,7,8-tetrahydrofolate</name>
        <dbReference type="ChEBI" id="CHEBI:57453"/>
    </ligand>
</feature>
<keyword evidence="12" id="KW-1185">Reference proteome</keyword>
<evidence type="ECO:0000256" key="7">
    <source>
        <dbReference type="ARBA" id="ARBA00048558"/>
    </source>
</evidence>
<dbReference type="GO" id="GO:0004479">
    <property type="term" value="F:methionyl-tRNA formyltransferase activity"/>
    <property type="evidence" value="ECO:0007669"/>
    <property type="project" value="UniProtKB-UniRule"/>
</dbReference>
<evidence type="ECO:0000259" key="10">
    <source>
        <dbReference type="Pfam" id="PF02911"/>
    </source>
</evidence>
<dbReference type="KEGG" id="asip:AQUSIP_00960"/>
<evidence type="ECO:0000259" key="9">
    <source>
        <dbReference type="Pfam" id="PF00551"/>
    </source>
</evidence>
<dbReference type="FunFam" id="3.40.50.12230:FF:000001">
    <property type="entry name" value="Methionyl-tRNA formyltransferase"/>
    <property type="match status" value="1"/>
</dbReference>
<dbReference type="InterPro" id="IPR005794">
    <property type="entry name" value="Fmt"/>
</dbReference>
<dbReference type="GO" id="GO:0005829">
    <property type="term" value="C:cytosol"/>
    <property type="evidence" value="ECO:0007669"/>
    <property type="project" value="TreeGrafter"/>
</dbReference>
<keyword evidence="5 8" id="KW-0808">Transferase</keyword>
<evidence type="ECO:0000256" key="2">
    <source>
        <dbReference type="ARBA" id="ARBA00010699"/>
    </source>
</evidence>
<dbReference type="InterPro" id="IPR041711">
    <property type="entry name" value="Met-tRNA-FMT_N"/>
</dbReference>
<dbReference type="EMBL" id="LR699119">
    <property type="protein sequence ID" value="VVC74824.1"/>
    <property type="molecule type" value="Genomic_DNA"/>
</dbReference>
<dbReference type="InterPro" id="IPR037022">
    <property type="entry name" value="Formyl_trans_C_sf"/>
</dbReference>
<organism evidence="11 12">
    <name type="scientific">Aquicella siphonis</name>
    <dbReference type="NCBI Taxonomy" id="254247"/>
    <lineage>
        <taxon>Bacteria</taxon>
        <taxon>Pseudomonadati</taxon>
        <taxon>Pseudomonadota</taxon>
        <taxon>Gammaproteobacteria</taxon>
        <taxon>Legionellales</taxon>
        <taxon>Coxiellaceae</taxon>
        <taxon>Aquicella</taxon>
    </lineage>
</organism>
<dbReference type="PANTHER" id="PTHR11138">
    <property type="entry name" value="METHIONYL-TRNA FORMYLTRANSFERASE"/>
    <property type="match status" value="1"/>
</dbReference>
<keyword evidence="6 8" id="KW-0648">Protein biosynthesis</keyword>
<dbReference type="Pfam" id="PF02911">
    <property type="entry name" value="Formyl_trans_C"/>
    <property type="match status" value="1"/>
</dbReference>
<dbReference type="HAMAP" id="MF_00182">
    <property type="entry name" value="Formyl_trans"/>
    <property type="match status" value="1"/>
</dbReference>
<dbReference type="Gene3D" id="3.40.50.170">
    <property type="entry name" value="Formyl transferase, N-terminal domain"/>
    <property type="match status" value="1"/>
</dbReference>
<proteinExistence type="inferred from homology"/>
<evidence type="ECO:0000256" key="3">
    <source>
        <dbReference type="ARBA" id="ARBA00012261"/>
    </source>
</evidence>
<dbReference type="InterPro" id="IPR044135">
    <property type="entry name" value="Met-tRNA-FMT_C"/>
</dbReference>
<dbReference type="AlphaFoldDB" id="A0A5E4PDH9"/>
<evidence type="ECO:0000256" key="8">
    <source>
        <dbReference type="HAMAP-Rule" id="MF_00182"/>
    </source>
</evidence>
<comment type="catalytic activity">
    <reaction evidence="7 8">
        <text>L-methionyl-tRNA(fMet) + (6R)-10-formyltetrahydrofolate = N-formyl-L-methionyl-tRNA(fMet) + (6S)-5,6,7,8-tetrahydrofolate + H(+)</text>
        <dbReference type="Rhea" id="RHEA:24380"/>
        <dbReference type="Rhea" id="RHEA-COMP:9952"/>
        <dbReference type="Rhea" id="RHEA-COMP:9953"/>
        <dbReference type="ChEBI" id="CHEBI:15378"/>
        <dbReference type="ChEBI" id="CHEBI:57453"/>
        <dbReference type="ChEBI" id="CHEBI:78530"/>
        <dbReference type="ChEBI" id="CHEBI:78844"/>
        <dbReference type="ChEBI" id="CHEBI:195366"/>
        <dbReference type="EC" id="2.1.2.9"/>
    </reaction>
</comment>
<sequence length="316" mass="34815">MSIPHLNIIFAGTPSFAAVALEALMHSHHQVLAVYTQPDRPSGRGLKLTPSPVKELALSYQLPVHQPVSLKDEREQEILAAFHPDVMVVAAYGLLLPSAVLSIPRLGCVNIHPSLLPRWRGAAPIQRAIFAGDTHTGVTIMQMDQGLDTGPMLLQREYQMTADETSQTLLDRLAKAGADALIEALDLMAQDRLQPKPQDNQSATYAQKITKEEALLDWEQPALVLEHIIRAFNPWPVAYTSWEGQSLRIWMAKALQEVHNLPARTIVRASREGIDVAAGNGVLRLLELQLPGGKAMSAADFYNAHHEKLRAGQRLI</sequence>
<evidence type="ECO:0000256" key="6">
    <source>
        <dbReference type="ARBA" id="ARBA00022917"/>
    </source>
</evidence>
<dbReference type="Pfam" id="PF00551">
    <property type="entry name" value="Formyl_trans_N"/>
    <property type="match status" value="1"/>
</dbReference>
<gene>
    <name evidence="8 11" type="primary">fmt</name>
    <name evidence="11" type="ORF">AQUSIP_00960</name>
</gene>
<evidence type="ECO:0000256" key="5">
    <source>
        <dbReference type="ARBA" id="ARBA00022679"/>
    </source>
</evidence>
<dbReference type="EC" id="2.1.2.9" evidence="3 8"/>
<name>A0A5E4PDH9_9COXI</name>
<comment type="function">
    <text evidence="1 8">Attaches a formyl group to the free amino group of methionyl-tRNA(fMet). The formyl group appears to play a dual role in the initiator identity of N-formylmethionyl-tRNA by promoting its recognition by IF2 and preventing the misappropriation of this tRNA by the elongation apparatus.</text>
</comment>
<dbReference type="SUPFAM" id="SSF53328">
    <property type="entry name" value="Formyltransferase"/>
    <property type="match status" value="1"/>
</dbReference>
<dbReference type="NCBIfam" id="TIGR00460">
    <property type="entry name" value="fmt"/>
    <property type="match status" value="1"/>
</dbReference>
<evidence type="ECO:0000256" key="4">
    <source>
        <dbReference type="ARBA" id="ARBA00016014"/>
    </source>
</evidence>
<feature type="domain" description="Formyl transferase N-terminal" evidence="9">
    <location>
        <begin position="8"/>
        <end position="185"/>
    </location>
</feature>
<dbReference type="CDD" id="cd08646">
    <property type="entry name" value="FMT_core_Met-tRNA-FMT_N"/>
    <property type="match status" value="1"/>
</dbReference>
<comment type="similarity">
    <text evidence="2 8">Belongs to the Fmt family.</text>
</comment>
<evidence type="ECO:0000256" key="1">
    <source>
        <dbReference type="ARBA" id="ARBA00002606"/>
    </source>
</evidence>
<evidence type="ECO:0000313" key="12">
    <source>
        <dbReference type="Proteomes" id="UP000324194"/>
    </source>
</evidence>
<evidence type="ECO:0000313" key="11">
    <source>
        <dbReference type="EMBL" id="VVC74824.1"/>
    </source>
</evidence>
<dbReference type="InterPro" id="IPR002376">
    <property type="entry name" value="Formyl_transf_N"/>
</dbReference>
<dbReference type="Gene3D" id="3.10.25.10">
    <property type="entry name" value="Formyl transferase, C-terminal domain"/>
    <property type="match status" value="1"/>
</dbReference>